<gene>
    <name evidence="1" type="ORF">KL933_005140</name>
</gene>
<protein>
    <submittedName>
        <fullName evidence="1">Uncharacterized protein</fullName>
    </submittedName>
</protein>
<comment type="caution">
    <text evidence="1">The sequence shown here is derived from an EMBL/GenBank/DDBJ whole genome shotgun (WGS) entry which is preliminary data.</text>
</comment>
<accession>A0AAN6D130</accession>
<organism evidence="1 2">
    <name type="scientific">Ogataea haglerorum</name>
    <dbReference type="NCBI Taxonomy" id="1937702"/>
    <lineage>
        <taxon>Eukaryota</taxon>
        <taxon>Fungi</taxon>
        <taxon>Dikarya</taxon>
        <taxon>Ascomycota</taxon>
        <taxon>Saccharomycotina</taxon>
        <taxon>Pichiomycetes</taxon>
        <taxon>Pichiales</taxon>
        <taxon>Pichiaceae</taxon>
        <taxon>Ogataea</taxon>
    </lineage>
</organism>
<sequence>MFFRKPSIASIATYTTVDRTIKLADEVPVSRKIRLRSSFATQQEAEYENAFSIDEADSPGWFCWLWRLMGWSKTEEKVCDLFDVSFNSDRFEFN</sequence>
<dbReference type="Proteomes" id="UP000738402">
    <property type="component" value="Unassembled WGS sequence"/>
</dbReference>
<evidence type="ECO:0000313" key="1">
    <source>
        <dbReference type="EMBL" id="KAG7723997.1"/>
    </source>
</evidence>
<dbReference type="AlphaFoldDB" id="A0AAN6D130"/>
<reference evidence="1" key="1">
    <citation type="journal article" date="2021" name="G3 (Bethesda)">
        <title>Genomic diversity, chromosomal rearrangements, and interspecies hybridization in the ogataea polymorpha species complex.</title>
        <authorList>
            <person name="Hanson S.J."/>
            <person name="Cinneide E.O."/>
            <person name="Salzberg L.I."/>
            <person name="Wolfe K.H."/>
            <person name="McGowan J."/>
            <person name="Fitzpatrick D.A."/>
            <person name="Matlin K."/>
        </authorList>
    </citation>
    <scope>NUCLEOTIDE SEQUENCE</scope>
    <source>
        <strain evidence="1">83-405-1</strain>
    </source>
</reference>
<name>A0AAN6D130_9ASCO</name>
<evidence type="ECO:0000313" key="2">
    <source>
        <dbReference type="Proteomes" id="UP000738402"/>
    </source>
</evidence>
<proteinExistence type="predicted"/>
<dbReference type="EMBL" id="JAHLUH010000020">
    <property type="protein sequence ID" value="KAG7723997.1"/>
    <property type="molecule type" value="Genomic_DNA"/>
</dbReference>